<dbReference type="Proteomes" id="UP000315496">
    <property type="component" value="Chromosome 4"/>
</dbReference>
<evidence type="ECO:0000256" key="2">
    <source>
        <dbReference type="ARBA" id="ARBA00022737"/>
    </source>
</evidence>
<dbReference type="InterPro" id="IPR000009">
    <property type="entry name" value="PP2A_PR55"/>
</dbReference>
<keyword evidence="4" id="KW-1185">Reference proteome</keyword>
<keyword evidence="1" id="KW-0853">WD repeat</keyword>
<dbReference type="SUPFAM" id="SSF50978">
    <property type="entry name" value="WD40 repeat-like"/>
    <property type="match status" value="1"/>
</dbReference>
<dbReference type="InterPro" id="IPR015943">
    <property type="entry name" value="WD40/YVTN_repeat-like_dom_sf"/>
</dbReference>
<reference evidence="3 4" key="1">
    <citation type="submission" date="2019-05" db="EMBL/GenBank/DDBJ databases">
        <title>The compact genome of Giardia muris reveals important steps in the evolution of intestinal protozoan parasites.</title>
        <authorList>
            <person name="Xu F."/>
            <person name="Jimenez-Gonzalez A."/>
            <person name="Einarsson E."/>
            <person name="Astvaldsson A."/>
            <person name="Peirasmaki D."/>
            <person name="Eckmann L."/>
            <person name="Andersson J.O."/>
            <person name="Svard S.G."/>
            <person name="Jerlstrom-Hultqvist J."/>
        </authorList>
    </citation>
    <scope>NUCLEOTIDE SEQUENCE [LARGE SCALE GENOMIC DNA]</scope>
    <source>
        <strain evidence="3 4">Roberts-Thomson</strain>
    </source>
</reference>
<dbReference type="OrthoDB" id="6274823at2759"/>
<accession>A0A4Z1ST82</accession>
<protein>
    <submittedName>
        <fullName evidence="3">Protein phosphatase PP2A regulatory subunit B</fullName>
    </submittedName>
</protein>
<dbReference type="PANTHER" id="PTHR11871">
    <property type="entry name" value="PROTEIN PHOSPHATASE PP2A REGULATORY SUBUNIT B"/>
    <property type="match status" value="1"/>
</dbReference>
<dbReference type="GO" id="GO:0000159">
    <property type="term" value="C:protein phosphatase type 2A complex"/>
    <property type="evidence" value="ECO:0007669"/>
    <property type="project" value="InterPro"/>
</dbReference>
<evidence type="ECO:0000313" key="3">
    <source>
        <dbReference type="EMBL" id="TNJ26858.1"/>
    </source>
</evidence>
<proteinExistence type="predicted"/>
<evidence type="ECO:0000256" key="1">
    <source>
        <dbReference type="ARBA" id="ARBA00022574"/>
    </source>
</evidence>
<name>A0A4Z1ST82_GIAMU</name>
<comment type="caution">
    <text evidence="3">The sequence shown here is derived from an EMBL/GenBank/DDBJ whole genome shotgun (WGS) entry which is preliminary data.</text>
</comment>
<dbReference type="InterPro" id="IPR036322">
    <property type="entry name" value="WD40_repeat_dom_sf"/>
</dbReference>
<dbReference type="PIRSF" id="PIRSF037309">
    <property type="entry name" value="PP2A_PR55"/>
    <property type="match status" value="1"/>
</dbReference>
<evidence type="ECO:0000313" key="4">
    <source>
        <dbReference type="Proteomes" id="UP000315496"/>
    </source>
</evidence>
<sequence>MPLDHLDYQYLQVFGAQTEGAAPAPDDCLTAVSFDAAGDHIAVGDCGGRIALFERARGGAEAEAGPPRYAFLAEYQSHRGEYDYVRSVDVQARVVAIRFLPARGDGELVYLTANDRDVKLWRCRAGASGKAEVVVRRNYSNASASSIVELLPRDDLFYLVDDFGVTQWWVEDPFAAYQLVDYRPAGLHDSIETLRCADLERSHGNLLAFGSNLGAVRYVDLRVASAFDKGASASALFTSPKSQIEAVKFVDPTFLAARDLCFLYVFDIRASRSAGPLQTLPINYALGPERVSALQHDASSLYEAFDLAVDRSRRFIATGNYGNLVHVYNREGTGLCFLATRAYRHRRLKRPYPGHSVLAKPLVHAGCYDSNSFLPPDKISPLHRVKHLEFHPTEDLLAVTTATNLFLYGARPDAECADYQRFDEFCAACKVG</sequence>
<dbReference type="PRINTS" id="PR00600">
    <property type="entry name" value="PP2APR55"/>
</dbReference>
<gene>
    <name evidence="3" type="ORF">GMRT_10563</name>
</gene>
<dbReference type="VEuPathDB" id="GiardiaDB:GMRT_10563"/>
<dbReference type="AlphaFoldDB" id="A0A4Z1ST82"/>
<dbReference type="EMBL" id="VDLU01000004">
    <property type="protein sequence ID" value="TNJ26858.1"/>
    <property type="molecule type" value="Genomic_DNA"/>
</dbReference>
<keyword evidence="2" id="KW-0677">Repeat</keyword>
<dbReference type="Gene3D" id="2.130.10.10">
    <property type="entry name" value="YVTN repeat-like/Quinoprotein amine dehydrogenase"/>
    <property type="match status" value="2"/>
</dbReference>
<organism evidence="3 4">
    <name type="scientific">Giardia muris</name>
    <dbReference type="NCBI Taxonomy" id="5742"/>
    <lineage>
        <taxon>Eukaryota</taxon>
        <taxon>Metamonada</taxon>
        <taxon>Diplomonadida</taxon>
        <taxon>Hexamitidae</taxon>
        <taxon>Giardiinae</taxon>
        <taxon>Giardia</taxon>
    </lineage>
</organism>
<dbReference type="GO" id="GO:0019888">
    <property type="term" value="F:protein phosphatase regulator activity"/>
    <property type="evidence" value="ECO:0007669"/>
    <property type="project" value="InterPro"/>
</dbReference>